<reference evidence="1 2" key="1">
    <citation type="submission" date="2024-09" db="EMBL/GenBank/DDBJ databases">
        <title>Novel species of the genus Pelomonas and Roseateles isolated from streams.</title>
        <authorList>
            <person name="Lu H."/>
        </authorList>
    </citation>
    <scope>NUCLEOTIDE SEQUENCE [LARGE SCALE GENOMIC DNA]</scope>
    <source>
        <strain evidence="1 2">BYS96W</strain>
    </source>
</reference>
<evidence type="ECO:0000313" key="2">
    <source>
        <dbReference type="Proteomes" id="UP001606305"/>
    </source>
</evidence>
<keyword evidence="2" id="KW-1185">Reference proteome</keyword>
<proteinExistence type="predicted"/>
<comment type="caution">
    <text evidence="1">The sequence shown here is derived from an EMBL/GenBank/DDBJ whole genome shotgun (WGS) entry which is preliminary data.</text>
</comment>
<sequence>MSAIIALDGRDGQIIAPFEHGSVLSCLSSPVGTGRMTKHGKRHLDNST</sequence>
<organism evidence="1 2">
    <name type="scientific">Pelomonas nitida</name>
    <dbReference type="NCBI Taxonomy" id="3299027"/>
    <lineage>
        <taxon>Bacteria</taxon>
        <taxon>Pseudomonadati</taxon>
        <taxon>Pseudomonadota</taxon>
        <taxon>Betaproteobacteria</taxon>
        <taxon>Burkholderiales</taxon>
        <taxon>Sphaerotilaceae</taxon>
        <taxon>Roseateles</taxon>
    </lineage>
</organism>
<dbReference type="EMBL" id="JBIGIA010000009">
    <property type="protein sequence ID" value="MFG6457826.1"/>
    <property type="molecule type" value="Genomic_DNA"/>
</dbReference>
<protein>
    <submittedName>
        <fullName evidence="1">Uncharacterized protein</fullName>
    </submittedName>
</protein>
<dbReference type="Proteomes" id="UP001606305">
    <property type="component" value="Unassembled WGS sequence"/>
</dbReference>
<accession>A0ABW7G7K4</accession>
<gene>
    <name evidence="1" type="ORF">ACG00X_13370</name>
</gene>
<evidence type="ECO:0000313" key="1">
    <source>
        <dbReference type="EMBL" id="MFG6457826.1"/>
    </source>
</evidence>
<dbReference type="RefSeq" id="WP_394488681.1">
    <property type="nucleotide sequence ID" value="NZ_JBIGIA010000009.1"/>
</dbReference>
<name>A0ABW7G7K4_9BURK</name>